<name>A0A1M5SCI7_9GAMM</name>
<keyword evidence="1" id="KW-0472">Membrane</keyword>
<dbReference type="RefSeq" id="WP_067663185.1">
    <property type="nucleotide sequence ID" value="NZ_FQXG01000002.1"/>
</dbReference>
<dbReference type="GO" id="GO:0005886">
    <property type="term" value="C:plasma membrane"/>
    <property type="evidence" value="ECO:0007669"/>
    <property type="project" value="TreeGrafter"/>
</dbReference>
<keyword evidence="1" id="KW-0812">Transmembrane</keyword>
<keyword evidence="1" id="KW-1133">Transmembrane helix</keyword>
<keyword evidence="3" id="KW-1185">Reference proteome</keyword>
<dbReference type="Proteomes" id="UP000184268">
    <property type="component" value="Unassembled WGS sequence"/>
</dbReference>
<evidence type="ECO:0000313" key="3">
    <source>
        <dbReference type="Proteomes" id="UP000184268"/>
    </source>
</evidence>
<reference evidence="2 3" key="1">
    <citation type="submission" date="2016-11" db="EMBL/GenBank/DDBJ databases">
        <authorList>
            <person name="Jaros S."/>
            <person name="Januszkiewicz K."/>
            <person name="Wedrychowicz H."/>
        </authorList>
    </citation>
    <scope>NUCLEOTIDE SEQUENCE [LARGE SCALE GENOMIC DNA]</scope>
    <source>
        <strain evidence="2 3">DSM 16917</strain>
    </source>
</reference>
<dbReference type="PANTHER" id="PTHR39594:SF1">
    <property type="entry name" value="PROTEIN YCHQ"/>
    <property type="match status" value="1"/>
</dbReference>
<dbReference type="PIRSF" id="PIRSF005610">
    <property type="entry name" value="SirB"/>
    <property type="match status" value="1"/>
</dbReference>
<protein>
    <submittedName>
        <fullName evidence="2">Uncharacterized membrane protein SirB2</fullName>
    </submittedName>
</protein>
<accession>A0A1M5SCI7</accession>
<dbReference type="STRING" id="299255.SAMN02745129_1951"/>
<evidence type="ECO:0000313" key="2">
    <source>
        <dbReference type="EMBL" id="SHH36160.1"/>
    </source>
</evidence>
<proteinExistence type="predicted"/>
<dbReference type="InterPro" id="IPR007360">
    <property type="entry name" value="SirB"/>
</dbReference>
<feature type="transmembrane region" description="Helical" evidence="1">
    <location>
        <begin position="97"/>
        <end position="117"/>
    </location>
</feature>
<feature type="transmembrane region" description="Helical" evidence="1">
    <location>
        <begin position="42"/>
        <end position="64"/>
    </location>
</feature>
<feature type="transmembrane region" description="Helical" evidence="1">
    <location>
        <begin position="12"/>
        <end position="30"/>
    </location>
</feature>
<evidence type="ECO:0000256" key="1">
    <source>
        <dbReference type="SAM" id="Phobius"/>
    </source>
</evidence>
<organism evidence="2 3">
    <name type="scientific">Ferrimonas marina</name>
    <dbReference type="NCBI Taxonomy" id="299255"/>
    <lineage>
        <taxon>Bacteria</taxon>
        <taxon>Pseudomonadati</taxon>
        <taxon>Pseudomonadota</taxon>
        <taxon>Gammaproteobacteria</taxon>
        <taxon>Alteromonadales</taxon>
        <taxon>Ferrimonadaceae</taxon>
        <taxon>Ferrimonas</taxon>
    </lineage>
</organism>
<feature type="transmembrane region" description="Helical" evidence="1">
    <location>
        <begin position="70"/>
        <end position="90"/>
    </location>
</feature>
<dbReference type="Pfam" id="PF04247">
    <property type="entry name" value="SirB"/>
    <property type="match status" value="1"/>
</dbReference>
<dbReference type="PANTHER" id="PTHR39594">
    <property type="entry name" value="PROTEIN YCHQ"/>
    <property type="match status" value="1"/>
</dbReference>
<dbReference type="EMBL" id="FQXG01000002">
    <property type="protein sequence ID" value="SHH36160.1"/>
    <property type="molecule type" value="Genomic_DNA"/>
</dbReference>
<dbReference type="AlphaFoldDB" id="A0A1M5SCI7"/>
<gene>
    <name evidence="2" type="ORF">SAMN02745129_1951</name>
</gene>
<dbReference type="OrthoDB" id="5588650at2"/>
<sequence>MPYVALKHIHLTLIGASVGLFILRFVLLMLQSGVLQRKWAKVLPHVIDTLLLLSGVALIMATGWNPIRDPWLTEKMLALVAYIILGVITFKAQRGTLFRVFAFLGSLGWVYYMFVLAQTKTPLLLG</sequence>